<feature type="compositionally biased region" description="Polar residues" evidence="3">
    <location>
        <begin position="328"/>
        <end position="340"/>
    </location>
</feature>
<dbReference type="GO" id="GO:0003723">
    <property type="term" value="F:RNA binding"/>
    <property type="evidence" value="ECO:0007669"/>
    <property type="project" value="UniProtKB-UniRule"/>
</dbReference>
<evidence type="ECO:0000259" key="4">
    <source>
        <dbReference type="PROSITE" id="PS50102"/>
    </source>
</evidence>
<feature type="region of interest" description="Disordered" evidence="3">
    <location>
        <begin position="242"/>
        <end position="342"/>
    </location>
</feature>
<evidence type="ECO:0000256" key="3">
    <source>
        <dbReference type="SAM" id="MobiDB-lite"/>
    </source>
</evidence>
<evidence type="ECO:0000256" key="2">
    <source>
        <dbReference type="PROSITE-ProRule" id="PRU00176"/>
    </source>
</evidence>
<organism evidence="5 6">
    <name type="scientific">Drosophila madeirensis</name>
    <name type="common">Fruit fly</name>
    <dbReference type="NCBI Taxonomy" id="30013"/>
    <lineage>
        <taxon>Eukaryota</taxon>
        <taxon>Metazoa</taxon>
        <taxon>Ecdysozoa</taxon>
        <taxon>Arthropoda</taxon>
        <taxon>Hexapoda</taxon>
        <taxon>Insecta</taxon>
        <taxon>Pterygota</taxon>
        <taxon>Neoptera</taxon>
        <taxon>Endopterygota</taxon>
        <taxon>Diptera</taxon>
        <taxon>Brachycera</taxon>
        <taxon>Muscomorpha</taxon>
        <taxon>Ephydroidea</taxon>
        <taxon>Drosophilidae</taxon>
        <taxon>Drosophila</taxon>
        <taxon>Sophophora</taxon>
    </lineage>
</organism>
<protein>
    <submittedName>
        <fullName evidence="5">Polyadenylate-binding protein 8</fullName>
    </submittedName>
</protein>
<reference evidence="5 6" key="1">
    <citation type="submission" date="2024-02" db="EMBL/GenBank/DDBJ databases">
        <title>A chromosome-level genome assembly of Drosophila madeirensis, a fruit fly species endemic to Madeira island.</title>
        <authorList>
            <person name="Tomihara K."/>
            <person name="Llopart A."/>
            <person name="Yamamoto D."/>
        </authorList>
    </citation>
    <scope>NUCLEOTIDE SEQUENCE [LARGE SCALE GENOMIC DNA]</scope>
    <source>
        <strain evidence="5 6">RF1</strain>
    </source>
</reference>
<accession>A0AAU9G2R1</accession>
<feature type="compositionally biased region" description="Polar residues" evidence="3">
    <location>
        <begin position="433"/>
        <end position="453"/>
    </location>
</feature>
<dbReference type="InterPro" id="IPR000504">
    <property type="entry name" value="RRM_dom"/>
</dbReference>
<dbReference type="SUPFAM" id="SSF54928">
    <property type="entry name" value="RNA-binding domain, RBD"/>
    <property type="match status" value="1"/>
</dbReference>
<dbReference type="GO" id="GO:0005737">
    <property type="term" value="C:cytoplasm"/>
    <property type="evidence" value="ECO:0007669"/>
    <property type="project" value="TreeGrafter"/>
</dbReference>
<dbReference type="AlphaFoldDB" id="A0AAU9G2R1"/>
<evidence type="ECO:0000313" key="5">
    <source>
        <dbReference type="EMBL" id="BFG02777.1"/>
    </source>
</evidence>
<dbReference type="PANTHER" id="PTHR15481">
    <property type="entry name" value="RIBONUCLEIC ACID BINDING PROTEIN S1"/>
    <property type="match status" value="1"/>
</dbReference>
<dbReference type="GO" id="GO:0005654">
    <property type="term" value="C:nucleoplasm"/>
    <property type="evidence" value="ECO:0007669"/>
    <property type="project" value="TreeGrafter"/>
</dbReference>
<proteinExistence type="predicted"/>
<dbReference type="InterPro" id="IPR035979">
    <property type="entry name" value="RBD_domain_sf"/>
</dbReference>
<feature type="region of interest" description="Disordered" evidence="3">
    <location>
        <begin position="414"/>
        <end position="482"/>
    </location>
</feature>
<evidence type="ECO:0000256" key="1">
    <source>
        <dbReference type="ARBA" id="ARBA00022884"/>
    </source>
</evidence>
<dbReference type="Pfam" id="PF00076">
    <property type="entry name" value="RRM_1"/>
    <property type="match status" value="1"/>
</dbReference>
<feature type="compositionally biased region" description="Polar residues" evidence="3">
    <location>
        <begin position="465"/>
        <end position="482"/>
    </location>
</feature>
<evidence type="ECO:0000313" key="6">
    <source>
        <dbReference type="Proteomes" id="UP001500889"/>
    </source>
</evidence>
<feature type="compositionally biased region" description="Basic residues" evidence="3">
    <location>
        <begin position="282"/>
        <end position="299"/>
    </location>
</feature>
<feature type="domain" description="RRM" evidence="4">
    <location>
        <begin position="163"/>
        <end position="243"/>
    </location>
</feature>
<dbReference type="PROSITE" id="PS50102">
    <property type="entry name" value="RRM"/>
    <property type="match status" value="1"/>
</dbReference>
<dbReference type="SMART" id="SM00360">
    <property type="entry name" value="RRM"/>
    <property type="match status" value="1"/>
</dbReference>
<keyword evidence="1 2" id="KW-0694">RNA-binding</keyword>
<dbReference type="GO" id="GO:0000398">
    <property type="term" value="P:mRNA splicing, via spliceosome"/>
    <property type="evidence" value="ECO:0007669"/>
    <property type="project" value="TreeGrafter"/>
</dbReference>
<dbReference type="EMBL" id="AP029266">
    <property type="protein sequence ID" value="BFG02777.1"/>
    <property type="molecule type" value="Genomic_DNA"/>
</dbReference>
<name>A0AAU9G2R1_DROMD</name>
<gene>
    <name evidence="5" type="ORF">DMAD_02191</name>
</gene>
<dbReference type="GO" id="GO:0061574">
    <property type="term" value="C:ASAP complex"/>
    <property type="evidence" value="ECO:0007669"/>
    <property type="project" value="TreeGrafter"/>
</dbReference>
<dbReference type="Gene3D" id="3.30.70.330">
    <property type="match status" value="1"/>
</dbReference>
<feature type="region of interest" description="Disordered" evidence="3">
    <location>
        <begin position="59"/>
        <end position="78"/>
    </location>
</feature>
<sequence>MSKRYSRRILSSDEDEDQTQDTKPQKCEHVGFVDSENVHLHACRRKTCSTKNFEANSGTLRSVETQTGRESDSSTTKIKQEQVENIDNELDIPKTNAAGCQWPKLNKYPEVKKEAPEATRAVDPLRIVNQMGFHFHWATLDRQRCRLPCVHTANVSSVPLESVKIYIGNLSPLVKQEHIGQIFGHFGTIRTVDFPSDRHPINPQGRGFAFVHYVCPSDCARAIKHMNGCKFGDTFIVVSPLRKKPSRDRHSRYAPRSPRSPRAHRSNRDDSRRQRFPSSHHSSSRNRRERSRSPMRRRGVSPSSMSALQSRHRAAYSPITPPKRSRRTNPVTTGGPSSTHLPVMGLGEPNPQNLQPLLVPKLEITDNAAMYPQSPGTATRQNLQPLLAPSTSVLWRPPGPVYSPITSPNLPVMGVGEPNPQNLQPLLVPPATPQNNKNRSDNENLVSPSSSDLRTPPRPVYSPLTIANPSPRTNPVTTDSPSSAHLPVMGLGEPNSLNQQPLLVPMLENTGNAVIHPQSVHRASVESYMNHCNNAIHKEAIAEYLAASEVLRVKAKRMHELLAVSYVIGNANQDTQ</sequence>
<dbReference type="InterPro" id="IPR012677">
    <property type="entry name" value="Nucleotide-bd_a/b_plait_sf"/>
</dbReference>
<dbReference type="Proteomes" id="UP001500889">
    <property type="component" value="Chromosome A"/>
</dbReference>
<keyword evidence="6" id="KW-1185">Reference proteome</keyword>
<feature type="compositionally biased region" description="Basic and acidic residues" evidence="3">
    <location>
        <begin position="67"/>
        <end position="78"/>
    </location>
</feature>
<dbReference type="PANTHER" id="PTHR15481:SF0">
    <property type="entry name" value="LD23870P-RELATED"/>
    <property type="match status" value="1"/>
</dbReference>
<feature type="compositionally biased region" description="Basic residues" evidence="3">
    <location>
        <begin position="242"/>
        <end position="265"/>
    </location>
</feature>
<feature type="region of interest" description="Disordered" evidence="3">
    <location>
        <begin position="1"/>
        <end position="25"/>
    </location>
</feature>